<evidence type="ECO:0000313" key="2">
    <source>
        <dbReference type="EMBL" id="KAJ1150030.1"/>
    </source>
</evidence>
<sequence length="92" mass="9459">MGGAATGKSRPAPLLQDDLPGSAHGSCAPGEVKSIAPHHVGLARTRAPTPGHEEPGAARIEHPGSEAGAGPGRHGTRHSPDWRQLWILSLGR</sequence>
<feature type="region of interest" description="Disordered" evidence="1">
    <location>
        <begin position="1"/>
        <end position="81"/>
    </location>
</feature>
<reference evidence="2" key="1">
    <citation type="journal article" date="2022" name="bioRxiv">
        <title>Sequencing and chromosome-scale assembly of the giantPleurodeles waltlgenome.</title>
        <authorList>
            <person name="Brown T."/>
            <person name="Elewa A."/>
            <person name="Iarovenko S."/>
            <person name="Subramanian E."/>
            <person name="Araus A.J."/>
            <person name="Petzold A."/>
            <person name="Susuki M."/>
            <person name="Suzuki K.-i.T."/>
            <person name="Hayashi T."/>
            <person name="Toyoda A."/>
            <person name="Oliveira C."/>
            <person name="Osipova E."/>
            <person name="Leigh N.D."/>
            <person name="Simon A."/>
            <person name="Yun M.H."/>
        </authorList>
    </citation>
    <scope>NUCLEOTIDE SEQUENCE</scope>
    <source>
        <strain evidence="2">20211129_DDA</strain>
        <tissue evidence="2">Liver</tissue>
    </source>
</reference>
<comment type="caution">
    <text evidence="2">The sequence shown here is derived from an EMBL/GenBank/DDBJ whole genome shotgun (WGS) entry which is preliminary data.</text>
</comment>
<feature type="compositionally biased region" description="Basic and acidic residues" evidence="1">
    <location>
        <begin position="51"/>
        <end position="64"/>
    </location>
</feature>
<name>A0AAV7RD23_PLEWA</name>
<accession>A0AAV7RD23</accession>
<keyword evidence="3" id="KW-1185">Reference proteome</keyword>
<dbReference type="EMBL" id="JANPWB010000009">
    <property type="protein sequence ID" value="KAJ1150030.1"/>
    <property type="molecule type" value="Genomic_DNA"/>
</dbReference>
<gene>
    <name evidence="2" type="ORF">NDU88_002828</name>
</gene>
<evidence type="ECO:0000313" key="3">
    <source>
        <dbReference type="Proteomes" id="UP001066276"/>
    </source>
</evidence>
<protein>
    <submittedName>
        <fullName evidence="2">Uncharacterized protein</fullName>
    </submittedName>
</protein>
<proteinExistence type="predicted"/>
<dbReference type="Proteomes" id="UP001066276">
    <property type="component" value="Chromosome 5"/>
</dbReference>
<dbReference type="AlphaFoldDB" id="A0AAV7RD23"/>
<evidence type="ECO:0000256" key="1">
    <source>
        <dbReference type="SAM" id="MobiDB-lite"/>
    </source>
</evidence>
<organism evidence="2 3">
    <name type="scientific">Pleurodeles waltl</name>
    <name type="common">Iberian ribbed newt</name>
    <dbReference type="NCBI Taxonomy" id="8319"/>
    <lineage>
        <taxon>Eukaryota</taxon>
        <taxon>Metazoa</taxon>
        <taxon>Chordata</taxon>
        <taxon>Craniata</taxon>
        <taxon>Vertebrata</taxon>
        <taxon>Euteleostomi</taxon>
        <taxon>Amphibia</taxon>
        <taxon>Batrachia</taxon>
        <taxon>Caudata</taxon>
        <taxon>Salamandroidea</taxon>
        <taxon>Salamandridae</taxon>
        <taxon>Pleurodelinae</taxon>
        <taxon>Pleurodeles</taxon>
    </lineage>
</organism>